<dbReference type="InterPro" id="IPR012340">
    <property type="entry name" value="NA-bd_OB-fold"/>
</dbReference>
<keyword evidence="3" id="KW-0863">Zinc-finger</keyword>
<dbReference type="SUPFAM" id="SSF50249">
    <property type="entry name" value="Nucleic acid-binding proteins"/>
    <property type="match status" value="3"/>
</dbReference>
<evidence type="ECO:0000256" key="2">
    <source>
        <dbReference type="ARBA" id="ARBA00022723"/>
    </source>
</evidence>
<proteinExistence type="inferred from homology"/>
<gene>
    <name evidence="7" type="ORF">BAE44_0001637</name>
</gene>
<dbReference type="GO" id="GO:0005634">
    <property type="term" value="C:nucleus"/>
    <property type="evidence" value="ECO:0007669"/>
    <property type="project" value="InterPro"/>
</dbReference>
<evidence type="ECO:0000256" key="4">
    <source>
        <dbReference type="ARBA" id="ARBA00022833"/>
    </source>
</evidence>
<name>A0A1E5WJ38_9POAL</name>
<keyword evidence="5 7" id="KW-0238">DNA-binding</keyword>
<reference evidence="7 8" key="1">
    <citation type="submission" date="2016-09" db="EMBL/GenBank/DDBJ databases">
        <title>The draft genome of Dichanthelium oligosanthes: A C3 panicoid grass species.</title>
        <authorList>
            <person name="Studer A.J."/>
            <person name="Schnable J.C."/>
            <person name="Brutnell T.P."/>
        </authorList>
    </citation>
    <scope>NUCLEOTIDE SEQUENCE [LARGE SCALE GENOMIC DNA]</scope>
    <source>
        <strain evidence="8">cv. Kellogg 1175</strain>
        <tissue evidence="7">Leaf</tissue>
    </source>
</reference>
<protein>
    <submittedName>
        <fullName evidence="7">Replication protein A 70 kDa DNA-binding subunit C</fullName>
    </submittedName>
</protein>
<dbReference type="OrthoDB" id="692009at2759"/>
<dbReference type="CDD" id="cd04476">
    <property type="entry name" value="RPA1_DBD_C"/>
    <property type="match status" value="1"/>
</dbReference>
<evidence type="ECO:0000256" key="3">
    <source>
        <dbReference type="ARBA" id="ARBA00022771"/>
    </source>
</evidence>
<dbReference type="Pfam" id="PF04057">
    <property type="entry name" value="Rep-A_N"/>
    <property type="match status" value="1"/>
</dbReference>
<evidence type="ECO:0000313" key="8">
    <source>
        <dbReference type="Proteomes" id="UP000095767"/>
    </source>
</evidence>
<dbReference type="InterPro" id="IPR007199">
    <property type="entry name" value="Rep_factor-A_N"/>
</dbReference>
<comment type="caution">
    <text evidence="7">The sequence shown here is derived from an EMBL/GenBank/DDBJ whole genome shotgun (WGS) entry which is preliminary data.</text>
</comment>
<evidence type="ECO:0000313" key="7">
    <source>
        <dbReference type="EMBL" id="OEL37344.1"/>
    </source>
</evidence>
<accession>A0A1E5WJ38</accession>
<dbReference type="EMBL" id="LWDX02005880">
    <property type="protein sequence ID" value="OEL37344.1"/>
    <property type="molecule type" value="Genomic_DNA"/>
</dbReference>
<dbReference type="GO" id="GO:0006260">
    <property type="term" value="P:DNA replication"/>
    <property type="evidence" value="ECO:0007669"/>
    <property type="project" value="InterPro"/>
</dbReference>
<dbReference type="GO" id="GO:0003677">
    <property type="term" value="F:DNA binding"/>
    <property type="evidence" value="ECO:0007669"/>
    <property type="project" value="UniProtKB-KW"/>
</dbReference>
<evidence type="ECO:0000256" key="1">
    <source>
        <dbReference type="ARBA" id="ARBA00005690"/>
    </source>
</evidence>
<dbReference type="GO" id="GO:0008270">
    <property type="term" value="F:zinc ion binding"/>
    <property type="evidence" value="ECO:0007669"/>
    <property type="project" value="UniProtKB-KW"/>
</dbReference>
<dbReference type="PROSITE" id="PS00028">
    <property type="entry name" value="ZINC_FINGER_C2H2_1"/>
    <property type="match status" value="1"/>
</dbReference>
<dbReference type="Pfam" id="PF08646">
    <property type="entry name" value="Rep_fac-A_C"/>
    <property type="match status" value="2"/>
</dbReference>
<dbReference type="Proteomes" id="UP000095767">
    <property type="component" value="Unassembled WGS sequence"/>
</dbReference>
<dbReference type="Gene3D" id="2.40.50.140">
    <property type="entry name" value="Nucleic acid-binding proteins"/>
    <property type="match status" value="3"/>
</dbReference>
<keyword evidence="8" id="KW-1185">Reference proteome</keyword>
<dbReference type="InterPro" id="IPR013087">
    <property type="entry name" value="Znf_C2H2_type"/>
</dbReference>
<keyword evidence="2" id="KW-0479">Metal-binding</keyword>
<dbReference type="InterPro" id="IPR047192">
    <property type="entry name" value="Euk_RPA1_DBD_C"/>
</dbReference>
<keyword evidence="4" id="KW-0862">Zinc</keyword>
<sequence length="501" mass="54183">MGGGLEADLSHGAVAALWRSSASAAASWRPVLQVADVRHGPDGSGLSPAPEQPYRLDLSDGVHSQPGTLDASLNHFARDGPLRRGSVIRVLDFVCDCYRRTITILQLQILQTECSLIGSLKLYESTRRSGGFTSRSVRYALRPNCEPYSGGQHIQQSCGGSNPAGRDTLCSDAPLAEPAIWKMIGQIKDENLGYSDKPDFVTVKAVISFVNTERLCSAACPLVANGKRCNVKATCNGNGTWHCKSCGQSFGSCDDGAWHCKRCGHSFESCDYGYSVRIQIQDHTGMAFATAYEEAAKEIFGCTGKDLYLMEYEKQDYDQLDDIIMGAVCKQYVLQLKVGKKFSDGHHMECVVLKAEKVNPSAESRRLLGSIDTLLEEGLGSCCEFGSSMPSYSGLSDIVRSSNSSHAISPGRARWVGSADRFGQQVNSYAVEPSALSAFGACGCDDHGPDIHRQRSSAPDGFVDRFYGASPAVKIAPDVPWPSIHRTRASARGAERSPRKP</sequence>
<dbReference type="InterPro" id="IPR013955">
    <property type="entry name" value="Rep_factor-A_C"/>
</dbReference>
<evidence type="ECO:0000256" key="5">
    <source>
        <dbReference type="ARBA" id="ARBA00023125"/>
    </source>
</evidence>
<organism evidence="7 8">
    <name type="scientific">Dichanthelium oligosanthes</name>
    <dbReference type="NCBI Taxonomy" id="888268"/>
    <lineage>
        <taxon>Eukaryota</taxon>
        <taxon>Viridiplantae</taxon>
        <taxon>Streptophyta</taxon>
        <taxon>Embryophyta</taxon>
        <taxon>Tracheophyta</taxon>
        <taxon>Spermatophyta</taxon>
        <taxon>Magnoliopsida</taxon>
        <taxon>Liliopsida</taxon>
        <taxon>Poales</taxon>
        <taxon>Poaceae</taxon>
        <taxon>PACMAD clade</taxon>
        <taxon>Panicoideae</taxon>
        <taxon>Panicodae</taxon>
        <taxon>Paniceae</taxon>
        <taxon>Dichantheliinae</taxon>
        <taxon>Dichanthelium</taxon>
    </lineage>
</organism>
<dbReference type="AlphaFoldDB" id="A0A1E5WJ38"/>
<feature type="domain" description="C2H2-type" evidence="6">
    <location>
        <begin position="243"/>
        <end position="265"/>
    </location>
</feature>
<comment type="similarity">
    <text evidence="1">Belongs to the replication factor A protein 1 family.</text>
</comment>
<evidence type="ECO:0000259" key="6">
    <source>
        <dbReference type="PROSITE" id="PS00028"/>
    </source>
</evidence>
<dbReference type="STRING" id="888268.A0A1E5WJ38"/>